<keyword evidence="3" id="KW-1185">Reference proteome</keyword>
<dbReference type="EMBL" id="RJVU01067793">
    <property type="protein sequence ID" value="ROI81941.1"/>
    <property type="molecule type" value="Genomic_DNA"/>
</dbReference>
<comment type="caution">
    <text evidence="2">The sequence shown here is derived from an EMBL/GenBank/DDBJ whole genome shotgun (WGS) entry which is preliminary data.</text>
</comment>
<dbReference type="AlphaFoldDB" id="A0A3N0XQ96"/>
<evidence type="ECO:0000256" key="1">
    <source>
        <dbReference type="SAM" id="MobiDB-lite"/>
    </source>
</evidence>
<proteinExistence type="predicted"/>
<protein>
    <submittedName>
        <fullName evidence="2">Uncharacterized protein</fullName>
    </submittedName>
</protein>
<evidence type="ECO:0000313" key="2">
    <source>
        <dbReference type="EMBL" id="ROI81941.1"/>
    </source>
</evidence>
<sequence length="115" mass="12750">MIISSPRSCYREKRGLGVSEVGRICPQVENCVQTTKLTKKKLMVEETDTDDIGLSHIWSDISVFVAVLERSRARGSPLPNPAAEVDRGRGNPLDLREGALGQPRKKEFPPNVVHI</sequence>
<evidence type="ECO:0000313" key="3">
    <source>
        <dbReference type="Proteomes" id="UP000281406"/>
    </source>
</evidence>
<gene>
    <name evidence="2" type="ORF">DPX16_22176</name>
</gene>
<accession>A0A3N0XQ96</accession>
<dbReference type="Proteomes" id="UP000281406">
    <property type="component" value="Unassembled WGS sequence"/>
</dbReference>
<name>A0A3N0XQ96_ANAGA</name>
<feature type="compositionally biased region" description="Basic and acidic residues" evidence="1">
    <location>
        <begin position="84"/>
        <end position="97"/>
    </location>
</feature>
<reference evidence="2 3" key="1">
    <citation type="submission" date="2018-10" db="EMBL/GenBank/DDBJ databases">
        <title>Genome assembly for a Yunnan-Guizhou Plateau 3E fish, Anabarilius grahami (Regan), and its evolutionary and genetic applications.</title>
        <authorList>
            <person name="Jiang W."/>
        </authorList>
    </citation>
    <scope>NUCLEOTIDE SEQUENCE [LARGE SCALE GENOMIC DNA]</scope>
    <source>
        <strain evidence="2">AG-KIZ</strain>
        <tissue evidence="2">Muscle</tissue>
    </source>
</reference>
<feature type="region of interest" description="Disordered" evidence="1">
    <location>
        <begin position="74"/>
        <end position="115"/>
    </location>
</feature>
<organism evidence="2 3">
    <name type="scientific">Anabarilius grahami</name>
    <name type="common">Kanglang fish</name>
    <name type="synonym">Barilius grahami</name>
    <dbReference type="NCBI Taxonomy" id="495550"/>
    <lineage>
        <taxon>Eukaryota</taxon>
        <taxon>Metazoa</taxon>
        <taxon>Chordata</taxon>
        <taxon>Craniata</taxon>
        <taxon>Vertebrata</taxon>
        <taxon>Euteleostomi</taxon>
        <taxon>Actinopterygii</taxon>
        <taxon>Neopterygii</taxon>
        <taxon>Teleostei</taxon>
        <taxon>Ostariophysi</taxon>
        <taxon>Cypriniformes</taxon>
        <taxon>Xenocyprididae</taxon>
        <taxon>Xenocypridinae</taxon>
        <taxon>Xenocypridinae incertae sedis</taxon>
        <taxon>Anabarilius</taxon>
    </lineage>
</organism>